<dbReference type="Pfam" id="PF13239">
    <property type="entry name" value="2TM"/>
    <property type="match status" value="1"/>
</dbReference>
<gene>
    <name evidence="3" type="ORF">HYN48_08700</name>
</gene>
<dbReference type="KEGG" id="fmg:HYN48_08700"/>
<organism evidence="3 4">
    <name type="scientific">Flavobacterium magnum</name>
    <dbReference type="NCBI Taxonomy" id="2162713"/>
    <lineage>
        <taxon>Bacteria</taxon>
        <taxon>Pseudomonadati</taxon>
        <taxon>Bacteroidota</taxon>
        <taxon>Flavobacteriia</taxon>
        <taxon>Flavobacteriales</taxon>
        <taxon>Flavobacteriaceae</taxon>
        <taxon>Flavobacterium</taxon>
    </lineage>
</organism>
<reference evidence="3 4" key="1">
    <citation type="submission" date="2018-04" db="EMBL/GenBank/DDBJ databases">
        <title>Genome sequencing of Flavobacterium sp. HYN0048.</title>
        <authorList>
            <person name="Yi H."/>
            <person name="Baek C."/>
        </authorList>
    </citation>
    <scope>NUCLEOTIDE SEQUENCE [LARGE SCALE GENOMIC DNA]</scope>
    <source>
        <strain evidence="3 4">HYN0048</strain>
    </source>
</reference>
<sequence length="107" mass="12672">MKTYKESPVNENYAFAEKRVKRIKGFYTHLLIYAVINLAALIAVYFEVKTVSDFWKLKNFWMLLSWGVGLAAHAVSVFGPHVLFGPKWEERKIRQIIEKERKSQHWE</sequence>
<keyword evidence="1" id="KW-0472">Membrane</keyword>
<keyword evidence="1" id="KW-1133">Transmembrane helix</keyword>
<feature type="domain" description="2TM" evidence="2">
    <location>
        <begin position="16"/>
        <end position="97"/>
    </location>
</feature>
<dbReference type="AlphaFoldDB" id="A0A2S0REG8"/>
<evidence type="ECO:0000259" key="2">
    <source>
        <dbReference type="Pfam" id="PF13239"/>
    </source>
</evidence>
<evidence type="ECO:0000313" key="3">
    <source>
        <dbReference type="EMBL" id="AWA30153.1"/>
    </source>
</evidence>
<dbReference type="Proteomes" id="UP000244193">
    <property type="component" value="Chromosome"/>
</dbReference>
<keyword evidence="4" id="KW-1185">Reference proteome</keyword>
<dbReference type="RefSeq" id="WP_108370735.1">
    <property type="nucleotide sequence ID" value="NZ_CP028811.1"/>
</dbReference>
<feature type="transmembrane region" description="Helical" evidence="1">
    <location>
        <begin position="26"/>
        <end position="48"/>
    </location>
</feature>
<evidence type="ECO:0000313" key="4">
    <source>
        <dbReference type="Proteomes" id="UP000244193"/>
    </source>
</evidence>
<protein>
    <recommendedName>
        <fullName evidence="2">2TM domain-containing protein</fullName>
    </recommendedName>
</protein>
<dbReference type="OrthoDB" id="1495672at2"/>
<name>A0A2S0REG8_9FLAO</name>
<evidence type="ECO:0000256" key="1">
    <source>
        <dbReference type="SAM" id="Phobius"/>
    </source>
</evidence>
<feature type="transmembrane region" description="Helical" evidence="1">
    <location>
        <begin position="60"/>
        <end position="84"/>
    </location>
</feature>
<accession>A0A2S0REG8</accession>
<proteinExistence type="predicted"/>
<dbReference type="EMBL" id="CP028811">
    <property type="protein sequence ID" value="AWA30153.1"/>
    <property type="molecule type" value="Genomic_DNA"/>
</dbReference>
<keyword evidence="1" id="KW-0812">Transmembrane</keyword>
<dbReference type="InterPro" id="IPR025698">
    <property type="entry name" value="2TM_dom"/>
</dbReference>